<organism evidence="2 3">
    <name type="scientific">Pristionchus entomophagus</name>
    <dbReference type="NCBI Taxonomy" id="358040"/>
    <lineage>
        <taxon>Eukaryota</taxon>
        <taxon>Metazoa</taxon>
        <taxon>Ecdysozoa</taxon>
        <taxon>Nematoda</taxon>
        <taxon>Chromadorea</taxon>
        <taxon>Rhabditida</taxon>
        <taxon>Rhabditina</taxon>
        <taxon>Diplogasteromorpha</taxon>
        <taxon>Diplogasteroidea</taxon>
        <taxon>Neodiplogasteridae</taxon>
        <taxon>Pristionchus</taxon>
    </lineage>
</organism>
<feature type="non-terminal residue" evidence="2">
    <location>
        <position position="117"/>
    </location>
</feature>
<feature type="region of interest" description="Disordered" evidence="1">
    <location>
        <begin position="73"/>
        <end position="96"/>
    </location>
</feature>
<gene>
    <name evidence="2" type="ORF">PENTCL1PPCAC_2106</name>
</gene>
<comment type="caution">
    <text evidence="2">The sequence shown here is derived from an EMBL/GenBank/DDBJ whole genome shotgun (WGS) entry which is preliminary data.</text>
</comment>
<dbReference type="EMBL" id="BTSX01000001">
    <property type="protein sequence ID" value="GMS79931.1"/>
    <property type="molecule type" value="Genomic_DNA"/>
</dbReference>
<dbReference type="Proteomes" id="UP001432027">
    <property type="component" value="Unassembled WGS sequence"/>
</dbReference>
<evidence type="ECO:0000313" key="2">
    <source>
        <dbReference type="EMBL" id="GMS79931.1"/>
    </source>
</evidence>
<feature type="non-terminal residue" evidence="2">
    <location>
        <position position="1"/>
    </location>
</feature>
<evidence type="ECO:0000313" key="3">
    <source>
        <dbReference type="Proteomes" id="UP001432027"/>
    </source>
</evidence>
<dbReference type="AlphaFoldDB" id="A0AAV5S9R5"/>
<sequence length="117" mass="12675">PISSKLLRAFGPNTLTIPSPFQVHSIHSLINQTLMKKSGLCAVHILESSSYPSAQSFDPSQRYLMGTHCPDGHSNGCKHRPGSSAARLPPTRTKSRMEKASVATASRMTVAHTLHIN</sequence>
<accession>A0AAV5S9R5</accession>
<evidence type="ECO:0000256" key="1">
    <source>
        <dbReference type="SAM" id="MobiDB-lite"/>
    </source>
</evidence>
<proteinExistence type="predicted"/>
<name>A0AAV5S9R5_9BILA</name>
<protein>
    <submittedName>
        <fullName evidence="2">Uncharacterized protein</fullName>
    </submittedName>
</protein>
<reference evidence="2" key="1">
    <citation type="submission" date="2023-10" db="EMBL/GenBank/DDBJ databases">
        <title>Genome assembly of Pristionchus species.</title>
        <authorList>
            <person name="Yoshida K."/>
            <person name="Sommer R.J."/>
        </authorList>
    </citation>
    <scope>NUCLEOTIDE SEQUENCE</scope>
    <source>
        <strain evidence="2">RS0144</strain>
    </source>
</reference>
<keyword evidence="3" id="KW-1185">Reference proteome</keyword>